<comment type="caution">
    <text evidence="2">The sequence shown here is derived from an EMBL/GenBank/DDBJ whole genome shotgun (WGS) entry which is preliminary data.</text>
</comment>
<proteinExistence type="predicted"/>
<evidence type="ECO:0000256" key="1">
    <source>
        <dbReference type="SAM" id="MobiDB-lite"/>
    </source>
</evidence>
<accession>A0A9P7AGB0</accession>
<evidence type="ECO:0000313" key="2">
    <source>
        <dbReference type="EMBL" id="KAG1788781.1"/>
    </source>
</evidence>
<evidence type="ECO:0000313" key="3">
    <source>
        <dbReference type="Proteomes" id="UP000719766"/>
    </source>
</evidence>
<name>A0A9P7AGB0_9AGAM</name>
<sequence>MSTTNASTGYTHFHLHLGRTPRLLPPLTPEGVRTVREEFPTDVTNALEAIMSLKTDIADAHDALLASKIQQAHAANTHRGDEPSFNVGDPVYLSTAHRRREYLNGDNKRVAK</sequence>
<dbReference type="AlphaFoldDB" id="A0A9P7AGB0"/>
<keyword evidence="3" id="KW-1185">Reference proteome</keyword>
<organism evidence="2 3">
    <name type="scientific">Suillus plorans</name>
    <dbReference type="NCBI Taxonomy" id="116603"/>
    <lineage>
        <taxon>Eukaryota</taxon>
        <taxon>Fungi</taxon>
        <taxon>Dikarya</taxon>
        <taxon>Basidiomycota</taxon>
        <taxon>Agaricomycotina</taxon>
        <taxon>Agaricomycetes</taxon>
        <taxon>Agaricomycetidae</taxon>
        <taxon>Boletales</taxon>
        <taxon>Suillineae</taxon>
        <taxon>Suillaceae</taxon>
        <taxon>Suillus</taxon>
    </lineage>
</organism>
<reference evidence="2" key="1">
    <citation type="journal article" date="2020" name="New Phytol.">
        <title>Comparative genomics reveals dynamic genome evolution in host specialist ectomycorrhizal fungi.</title>
        <authorList>
            <person name="Lofgren L.A."/>
            <person name="Nguyen N.H."/>
            <person name="Vilgalys R."/>
            <person name="Ruytinx J."/>
            <person name="Liao H.L."/>
            <person name="Branco S."/>
            <person name="Kuo A."/>
            <person name="LaButti K."/>
            <person name="Lipzen A."/>
            <person name="Andreopoulos W."/>
            <person name="Pangilinan J."/>
            <person name="Riley R."/>
            <person name="Hundley H."/>
            <person name="Na H."/>
            <person name="Barry K."/>
            <person name="Grigoriev I.V."/>
            <person name="Stajich J.E."/>
            <person name="Kennedy P.G."/>
        </authorList>
    </citation>
    <scope>NUCLEOTIDE SEQUENCE</scope>
    <source>
        <strain evidence="2">S12</strain>
    </source>
</reference>
<protein>
    <submittedName>
        <fullName evidence="2">Uncharacterized protein</fullName>
    </submittedName>
</protein>
<dbReference type="OrthoDB" id="3268967at2759"/>
<gene>
    <name evidence="2" type="ORF">HD556DRAFT_1216290</name>
</gene>
<feature type="non-terminal residue" evidence="2">
    <location>
        <position position="112"/>
    </location>
</feature>
<feature type="region of interest" description="Disordered" evidence="1">
    <location>
        <begin position="71"/>
        <end position="90"/>
    </location>
</feature>
<dbReference type="RefSeq" id="XP_041155964.1">
    <property type="nucleotide sequence ID" value="XM_041296692.1"/>
</dbReference>
<dbReference type="GeneID" id="64590456"/>
<dbReference type="EMBL" id="JABBWE010000065">
    <property type="protein sequence ID" value="KAG1788781.1"/>
    <property type="molecule type" value="Genomic_DNA"/>
</dbReference>
<dbReference type="Proteomes" id="UP000719766">
    <property type="component" value="Unassembled WGS sequence"/>
</dbReference>